<evidence type="ECO:0000313" key="15">
    <source>
        <dbReference type="Proteomes" id="UP001199916"/>
    </source>
</evidence>
<comment type="caution">
    <text evidence="14">The sequence shown here is derived from an EMBL/GenBank/DDBJ whole genome shotgun (WGS) entry which is preliminary data.</text>
</comment>
<feature type="transmembrane region" description="Helical" evidence="10">
    <location>
        <begin position="488"/>
        <end position="512"/>
    </location>
</feature>
<dbReference type="Gene3D" id="2.60.40.1220">
    <property type="match status" value="1"/>
</dbReference>
<evidence type="ECO:0000256" key="7">
    <source>
        <dbReference type="ARBA" id="ARBA00023008"/>
    </source>
</evidence>
<sequence length="645" mass="68066">MTMLNKAAKLALLFLIFLIPFVLLPQPASAHANMASSSPLSNSELTDSPTEIRITYTEGIDADLSSMTLWNTDGAEIAGEVKSDGEKTLVKSISSLPNGIYKVKWQVLSVDTHVTEGSFEFAVGVKLKQSGPAATKSLDDDEPASATENKTTTPAKPEKNGSTNGTKHADSSANQPVNKDSGKGKPNSQPESPQSGGASKVDKTAAGTTGQKENPPSTESQFKAEQKVSDPPRQEKRDDTSKPDSAAQSGKEKEAALAAPDASPQAGAGEKDQSGAAAPASPVQAEKAPAGAGNEANPDQGEVDHSHHHDHGAEAAASASEAAADHADHNHGNGNLDGWNALIRIINIVVTVLLFAILYYRMMLADGVNERFPAFHRAMKRLCKGITISAVILFAATYAAHMLLIAQQLSSGRADTSAASTALTLVLSTRVGLADGARVLLAALLALMMLFKNGAAVLNKVVQLLILLGIALTFPLTGHAVASDSGLLSFLTVVSHTLHIVTASIWFGGLLGMGMLTASWRRNQLGAEHVHEINGQWRRFSRTALPLTVLTVVTGIILAAMRLGTWSAFISSSYGQILLVKSGLFLLILIIAAFHRYYWLPRFAKHSGEAHLLRQFLIGVQVEIAVGIAVFIVAGMLSTSPPPGM</sequence>
<name>A0ABS8YL97_9BACL</name>
<feature type="chain" id="PRO_5045404691" evidence="11">
    <location>
        <begin position="31"/>
        <end position="645"/>
    </location>
</feature>
<evidence type="ECO:0000256" key="2">
    <source>
        <dbReference type="ARBA" id="ARBA00022475"/>
    </source>
</evidence>
<feature type="transmembrane region" description="Helical" evidence="10">
    <location>
        <begin position="462"/>
        <end position="482"/>
    </location>
</feature>
<evidence type="ECO:0000256" key="1">
    <source>
        <dbReference type="ARBA" id="ARBA00004651"/>
    </source>
</evidence>
<feature type="transmembrane region" description="Helical" evidence="10">
    <location>
        <begin position="382"/>
        <end position="405"/>
    </location>
</feature>
<evidence type="ECO:0000256" key="3">
    <source>
        <dbReference type="ARBA" id="ARBA00022692"/>
    </source>
</evidence>
<dbReference type="InterPro" id="IPR014755">
    <property type="entry name" value="Cu-Rt/internalin_Ig-like"/>
</dbReference>
<dbReference type="Proteomes" id="UP001199916">
    <property type="component" value="Unassembled WGS sequence"/>
</dbReference>
<proteinExistence type="predicted"/>
<feature type="compositionally biased region" description="Basic and acidic residues" evidence="9">
    <location>
        <begin position="222"/>
        <end position="242"/>
    </location>
</feature>
<evidence type="ECO:0000256" key="9">
    <source>
        <dbReference type="SAM" id="MobiDB-lite"/>
    </source>
</evidence>
<feature type="signal peptide" evidence="11">
    <location>
        <begin position="1"/>
        <end position="30"/>
    </location>
</feature>
<evidence type="ECO:0000256" key="8">
    <source>
        <dbReference type="ARBA" id="ARBA00023136"/>
    </source>
</evidence>
<keyword evidence="5 11" id="KW-0732">Signal</keyword>
<evidence type="ECO:0000256" key="5">
    <source>
        <dbReference type="ARBA" id="ARBA00022729"/>
    </source>
</evidence>
<protein>
    <submittedName>
        <fullName evidence="14">CopD family protein</fullName>
    </submittedName>
</protein>
<comment type="subcellular location">
    <subcellularLocation>
        <location evidence="1">Cell membrane</location>
        <topology evidence="1">Multi-pass membrane protein</topology>
    </subcellularLocation>
</comment>
<feature type="domain" description="CopC" evidence="12">
    <location>
        <begin position="31"/>
        <end position="123"/>
    </location>
</feature>
<dbReference type="InterPro" id="IPR014756">
    <property type="entry name" value="Ig_E-set"/>
</dbReference>
<reference evidence="14 15" key="1">
    <citation type="submission" date="2021-11" db="EMBL/GenBank/DDBJ databases">
        <title>Draft genome sequence of Paenibacillus profundus YoMME, a new Gram-positive bacteria with exoelectrogenic properties.</title>
        <authorList>
            <person name="Hubenova Y."/>
            <person name="Hubenova E."/>
            <person name="Manasiev Y."/>
            <person name="Peykov S."/>
            <person name="Mitov M."/>
        </authorList>
    </citation>
    <scope>NUCLEOTIDE SEQUENCE [LARGE SCALE GENOMIC DNA]</scope>
    <source>
        <strain evidence="14 15">YoMME</strain>
    </source>
</reference>
<keyword evidence="8 10" id="KW-0472">Membrane</keyword>
<feature type="compositionally biased region" description="Polar residues" evidence="9">
    <location>
        <begin position="186"/>
        <end position="197"/>
    </location>
</feature>
<keyword evidence="4" id="KW-0479">Metal-binding</keyword>
<feature type="region of interest" description="Disordered" evidence="9">
    <location>
        <begin position="132"/>
        <end position="329"/>
    </location>
</feature>
<dbReference type="RefSeq" id="WP_233698290.1">
    <property type="nucleotide sequence ID" value="NZ_JAJNBZ010000022.1"/>
</dbReference>
<dbReference type="InterPro" id="IPR032694">
    <property type="entry name" value="CopC/D"/>
</dbReference>
<gene>
    <name evidence="14" type="ORF">LQV63_22080</name>
</gene>
<keyword evidence="7" id="KW-0186">Copper</keyword>
<feature type="compositionally biased region" description="Low complexity" evidence="9">
    <location>
        <begin position="256"/>
        <end position="268"/>
    </location>
</feature>
<dbReference type="InterPro" id="IPR008457">
    <property type="entry name" value="Cu-R_CopD_dom"/>
</dbReference>
<evidence type="ECO:0000256" key="11">
    <source>
        <dbReference type="SAM" id="SignalP"/>
    </source>
</evidence>
<dbReference type="EMBL" id="JAJNBZ010000022">
    <property type="protein sequence ID" value="MCE5171974.1"/>
    <property type="molecule type" value="Genomic_DNA"/>
</dbReference>
<dbReference type="InterPro" id="IPR007348">
    <property type="entry name" value="CopC_dom"/>
</dbReference>
<organism evidence="14 15">
    <name type="scientific">Paenibacillus profundus</name>
    <dbReference type="NCBI Taxonomy" id="1173085"/>
    <lineage>
        <taxon>Bacteria</taxon>
        <taxon>Bacillati</taxon>
        <taxon>Bacillota</taxon>
        <taxon>Bacilli</taxon>
        <taxon>Bacillales</taxon>
        <taxon>Paenibacillaceae</taxon>
        <taxon>Paenibacillus</taxon>
    </lineage>
</organism>
<feature type="compositionally biased region" description="Polar residues" evidence="9">
    <location>
        <begin position="146"/>
        <end position="178"/>
    </location>
</feature>
<dbReference type="PANTHER" id="PTHR34820">
    <property type="entry name" value="INNER MEMBRANE PROTEIN YEBZ"/>
    <property type="match status" value="1"/>
</dbReference>
<evidence type="ECO:0000256" key="10">
    <source>
        <dbReference type="SAM" id="Phobius"/>
    </source>
</evidence>
<dbReference type="Pfam" id="PF04234">
    <property type="entry name" value="CopC"/>
    <property type="match status" value="1"/>
</dbReference>
<feature type="compositionally biased region" description="Polar residues" evidence="9">
    <location>
        <begin position="206"/>
        <end position="221"/>
    </location>
</feature>
<keyword evidence="2" id="KW-1003">Cell membrane</keyword>
<evidence type="ECO:0000259" key="12">
    <source>
        <dbReference type="Pfam" id="PF04234"/>
    </source>
</evidence>
<feature type="transmembrane region" description="Helical" evidence="10">
    <location>
        <begin position="573"/>
        <end position="595"/>
    </location>
</feature>
<dbReference type="SUPFAM" id="SSF81296">
    <property type="entry name" value="E set domains"/>
    <property type="match status" value="1"/>
</dbReference>
<feature type="transmembrane region" description="Helical" evidence="10">
    <location>
        <begin position="616"/>
        <end position="637"/>
    </location>
</feature>
<evidence type="ECO:0000313" key="14">
    <source>
        <dbReference type="EMBL" id="MCE5171974.1"/>
    </source>
</evidence>
<evidence type="ECO:0000259" key="13">
    <source>
        <dbReference type="Pfam" id="PF05425"/>
    </source>
</evidence>
<feature type="transmembrane region" description="Helical" evidence="10">
    <location>
        <begin position="544"/>
        <end position="561"/>
    </location>
</feature>
<keyword evidence="15" id="KW-1185">Reference proteome</keyword>
<keyword evidence="3 10" id="KW-0812">Transmembrane</keyword>
<accession>A0ABS8YL97</accession>
<dbReference type="PANTHER" id="PTHR34820:SF4">
    <property type="entry name" value="INNER MEMBRANE PROTEIN YEBZ"/>
    <property type="match status" value="1"/>
</dbReference>
<evidence type="ECO:0000256" key="6">
    <source>
        <dbReference type="ARBA" id="ARBA00022989"/>
    </source>
</evidence>
<feature type="transmembrane region" description="Helical" evidence="10">
    <location>
        <begin position="425"/>
        <end position="450"/>
    </location>
</feature>
<dbReference type="Pfam" id="PF05425">
    <property type="entry name" value="CopD"/>
    <property type="match status" value="1"/>
</dbReference>
<evidence type="ECO:0000256" key="4">
    <source>
        <dbReference type="ARBA" id="ARBA00022723"/>
    </source>
</evidence>
<keyword evidence="6 10" id="KW-1133">Transmembrane helix</keyword>
<feature type="transmembrane region" description="Helical" evidence="10">
    <location>
        <begin position="341"/>
        <end position="361"/>
    </location>
</feature>
<feature type="compositionally biased region" description="Basic and acidic residues" evidence="9">
    <location>
        <begin position="302"/>
        <end position="313"/>
    </location>
</feature>
<feature type="domain" description="Copper resistance protein D" evidence="13">
    <location>
        <begin position="538"/>
        <end position="637"/>
    </location>
</feature>